<dbReference type="Proteomes" id="UP001187415">
    <property type="component" value="Unassembled WGS sequence"/>
</dbReference>
<dbReference type="PROSITE" id="PS50222">
    <property type="entry name" value="EF_HAND_2"/>
    <property type="match status" value="1"/>
</dbReference>
<evidence type="ECO:0000313" key="3">
    <source>
        <dbReference type="Proteomes" id="UP001187415"/>
    </source>
</evidence>
<name>A0AA88M4I3_CHASR</name>
<feature type="domain" description="EF-hand" evidence="1">
    <location>
        <begin position="17"/>
        <end position="52"/>
    </location>
</feature>
<protein>
    <recommendedName>
        <fullName evidence="1">EF-hand domain-containing protein</fullName>
    </recommendedName>
</protein>
<dbReference type="InterPro" id="IPR002048">
    <property type="entry name" value="EF_hand_dom"/>
</dbReference>
<evidence type="ECO:0000313" key="2">
    <source>
        <dbReference type="EMBL" id="KAK2830239.1"/>
    </source>
</evidence>
<sequence length="158" mass="18239">MVTFLLFNKGNSGVTAFEEEHAQQAFIQWDQAHSGSISALDFRDVVVTIRPHMLTPFVEECLISFTYFSSFNLLPNNMLFLRKIYSTLAIHHQEAKVSKGLVCWWTINKQIQKFRSFQLRHVGLVDTEKPLPWRKAPCTTTWLSSRDSAAPLTDMELF</sequence>
<comment type="caution">
    <text evidence="2">The sequence shown here is derived from an EMBL/GenBank/DDBJ whole genome shotgun (WGS) entry which is preliminary data.</text>
</comment>
<organism evidence="2 3">
    <name type="scientific">Channa striata</name>
    <name type="common">Snakehead murrel</name>
    <name type="synonym">Ophicephalus striatus</name>
    <dbReference type="NCBI Taxonomy" id="64152"/>
    <lineage>
        <taxon>Eukaryota</taxon>
        <taxon>Metazoa</taxon>
        <taxon>Chordata</taxon>
        <taxon>Craniata</taxon>
        <taxon>Vertebrata</taxon>
        <taxon>Euteleostomi</taxon>
        <taxon>Actinopterygii</taxon>
        <taxon>Neopterygii</taxon>
        <taxon>Teleostei</taxon>
        <taxon>Neoteleostei</taxon>
        <taxon>Acanthomorphata</taxon>
        <taxon>Anabantaria</taxon>
        <taxon>Anabantiformes</taxon>
        <taxon>Channoidei</taxon>
        <taxon>Channidae</taxon>
        <taxon>Channa</taxon>
    </lineage>
</organism>
<dbReference type="GO" id="GO:0005509">
    <property type="term" value="F:calcium ion binding"/>
    <property type="evidence" value="ECO:0007669"/>
    <property type="project" value="InterPro"/>
</dbReference>
<reference evidence="2" key="1">
    <citation type="submission" date="2023-07" db="EMBL/GenBank/DDBJ databases">
        <title>Chromosome-level Genome Assembly of Striped Snakehead (Channa striata).</title>
        <authorList>
            <person name="Liu H."/>
        </authorList>
    </citation>
    <scope>NUCLEOTIDE SEQUENCE</scope>
    <source>
        <strain evidence="2">Gz</strain>
        <tissue evidence="2">Muscle</tissue>
    </source>
</reference>
<accession>A0AA88M4I3</accession>
<dbReference type="AlphaFoldDB" id="A0AA88M4I3"/>
<dbReference type="EMBL" id="JAUPFM010000014">
    <property type="protein sequence ID" value="KAK2830239.1"/>
    <property type="molecule type" value="Genomic_DNA"/>
</dbReference>
<gene>
    <name evidence="2" type="ORF">Q5P01_018170</name>
</gene>
<evidence type="ECO:0000259" key="1">
    <source>
        <dbReference type="PROSITE" id="PS50222"/>
    </source>
</evidence>
<proteinExistence type="predicted"/>
<keyword evidence="3" id="KW-1185">Reference proteome</keyword>